<dbReference type="EMBL" id="JAAMPC010000001">
    <property type="protein sequence ID" value="KAG2330193.1"/>
    <property type="molecule type" value="Genomic_DNA"/>
</dbReference>
<dbReference type="AlphaFoldDB" id="A0A8X7WLE4"/>
<organism evidence="1 2">
    <name type="scientific">Brassica carinata</name>
    <name type="common">Ethiopian mustard</name>
    <name type="synonym">Abyssinian cabbage</name>
    <dbReference type="NCBI Taxonomy" id="52824"/>
    <lineage>
        <taxon>Eukaryota</taxon>
        <taxon>Viridiplantae</taxon>
        <taxon>Streptophyta</taxon>
        <taxon>Embryophyta</taxon>
        <taxon>Tracheophyta</taxon>
        <taxon>Spermatophyta</taxon>
        <taxon>Magnoliopsida</taxon>
        <taxon>eudicotyledons</taxon>
        <taxon>Gunneridae</taxon>
        <taxon>Pentapetalae</taxon>
        <taxon>rosids</taxon>
        <taxon>malvids</taxon>
        <taxon>Brassicales</taxon>
        <taxon>Brassicaceae</taxon>
        <taxon>Brassiceae</taxon>
        <taxon>Brassica</taxon>
    </lineage>
</organism>
<dbReference type="Proteomes" id="UP000886595">
    <property type="component" value="Unassembled WGS sequence"/>
</dbReference>
<reference evidence="1 2" key="1">
    <citation type="submission" date="2020-02" db="EMBL/GenBank/DDBJ databases">
        <authorList>
            <person name="Ma Q."/>
            <person name="Huang Y."/>
            <person name="Song X."/>
            <person name="Pei D."/>
        </authorList>
    </citation>
    <scope>NUCLEOTIDE SEQUENCE [LARGE SCALE GENOMIC DNA]</scope>
    <source>
        <strain evidence="1">Sxm20200214</strain>
        <tissue evidence="1">Leaf</tissue>
    </source>
</reference>
<comment type="caution">
    <text evidence="1">The sequence shown here is derived from an EMBL/GenBank/DDBJ whole genome shotgun (WGS) entry which is preliminary data.</text>
</comment>
<sequence>MSRMSDDDNYSDSDGSSYINMVYAVNDSNYRIPESCPCGSQITVEISTKEADIGKKYFV</sequence>
<evidence type="ECO:0000313" key="2">
    <source>
        <dbReference type="Proteomes" id="UP000886595"/>
    </source>
</evidence>
<name>A0A8X7WLE4_BRACI</name>
<protein>
    <submittedName>
        <fullName evidence="1">Uncharacterized protein</fullName>
    </submittedName>
</protein>
<keyword evidence="2" id="KW-1185">Reference proteome</keyword>
<gene>
    <name evidence="1" type="ORF">Bca52824_001373</name>
</gene>
<evidence type="ECO:0000313" key="1">
    <source>
        <dbReference type="EMBL" id="KAG2330193.1"/>
    </source>
</evidence>
<accession>A0A8X7WLE4</accession>
<proteinExistence type="predicted"/>